<proteinExistence type="predicted"/>
<feature type="compositionally biased region" description="Low complexity" evidence="1">
    <location>
        <begin position="174"/>
        <end position="193"/>
    </location>
</feature>
<name>A0A1X6PI36_PORUM</name>
<feature type="region of interest" description="Disordered" evidence="1">
    <location>
        <begin position="420"/>
        <end position="470"/>
    </location>
</feature>
<organism evidence="3 4">
    <name type="scientific">Porphyra umbilicalis</name>
    <name type="common">Purple laver</name>
    <name type="synonym">Red alga</name>
    <dbReference type="NCBI Taxonomy" id="2786"/>
    <lineage>
        <taxon>Eukaryota</taxon>
        <taxon>Rhodophyta</taxon>
        <taxon>Bangiophyceae</taxon>
        <taxon>Bangiales</taxon>
        <taxon>Bangiaceae</taxon>
        <taxon>Porphyra</taxon>
    </lineage>
</organism>
<sequence>MPPPDAMDAGARDWAVPPPPPPAPADPVCEADIDKITRRARHAAAAALGARLAVGRDAAATLAGLRSLRASAHAEASLASALIRRSLTVGLEEADPTAAAAAVADALTDVTSAVERYAPDASAGLAATAAAEAGRAAADAGVAAGVASPAGWWTVTATRRGRRRRRRRRRRCHPPSGASSPSPSALPAASRGSTAPVHLAGALPMGHRTRDYGGGGGVAPVGSVGRIPRLHGGGPLRGRPAGVAHGAPRPLVGGVVGGRDGGHPPPPASPEEGDTDTNCRACVQVGLRRPVVLRDPAPLVWGPSAVAGNGGDLPAAALNPAYRVEVVASRALSYCTRIVDSRSSLLLESLLAEIGAAADAFIAAGVLSSRFASGRGPPLAFELEDLARTATRAEVNVRRAGANATAAAAAVASLATVHCGGGARRRGHGRKRDGGDGGRQGRGGRHAPPRLRDGRDGGGGGAPPPAPAAAPASAAAAAAGGLAPAAAAGVPLAAGDRIGAIPPQSLTTFGLDKLVDDQNGARWSPSTTAAADVELLAANSWHHFWVELRVGSFIERTIERRPATSTTQFLAAVVELLGLFTGICIYTIVVLPAQMVARKKRMDARAVARERHTIVRRE</sequence>
<keyword evidence="2" id="KW-0812">Transmembrane</keyword>
<dbReference type="Proteomes" id="UP000218209">
    <property type="component" value="Unassembled WGS sequence"/>
</dbReference>
<feature type="compositionally biased region" description="Basic residues" evidence="1">
    <location>
        <begin position="159"/>
        <end position="173"/>
    </location>
</feature>
<feature type="compositionally biased region" description="Pro residues" evidence="1">
    <location>
        <begin position="16"/>
        <end position="25"/>
    </location>
</feature>
<dbReference type="EMBL" id="KV918774">
    <property type="protein sequence ID" value="OSX80522.1"/>
    <property type="molecule type" value="Genomic_DNA"/>
</dbReference>
<protein>
    <submittedName>
        <fullName evidence="3">Uncharacterized protein</fullName>
    </submittedName>
</protein>
<feature type="region of interest" description="Disordered" evidence="1">
    <location>
        <begin position="156"/>
        <end position="194"/>
    </location>
</feature>
<feature type="region of interest" description="Disordered" evidence="1">
    <location>
        <begin position="223"/>
        <end position="277"/>
    </location>
</feature>
<feature type="transmembrane region" description="Helical" evidence="2">
    <location>
        <begin position="569"/>
        <end position="593"/>
    </location>
</feature>
<gene>
    <name evidence="3" type="ORF">BU14_0051s0042</name>
</gene>
<evidence type="ECO:0000256" key="1">
    <source>
        <dbReference type="SAM" id="MobiDB-lite"/>
    </source>
</evidence>
<dbReference type="AlphaFoldDB" id="A0A1X6PI36"/>
<evidence type="ECO:0000256" key="2">
    <source>
        <dbReference type="SAM" id="Phobius"/>
    </source>
</evidence>
<evidence type="ECO:0000313" key="4">
    <source>
        <dbReference type="Proteomes" id="UP000218209"/>
    </source>
</evidence>
<reference evidence="3 4" key="1">
    <citation type="submission" date="2017-03" db="EMBL/GenBank/DDBJ databases">
        <title>WGS assembly of Porphyra umbilicalis.</title>
        <authorList>
            <person name="Brawley S.H."/>
            <person name="Blouin N.A."/>
            <person name="Ficko-Blean E."/>
            <person name="Wheeler G.L."/>
            <person name="Lohr M."/>
            <person name="Goodson H.V."/>
            <person name="Jenkins J.W."/>
            <person name="Blaby-Haas C.E."/>
            <person name="Helliwell K.E."/>
            <person name="Chan C."/>
            <person name="Marriage T."/>
            <person name="Bhattacharya D."/>
            <person name="Klein A.S."/>
            <person name="Badis Y."/>
            <person name="Brodie J."/>
            <person name="Cao Y."/>
            <person name="Collen J."/>
            <person name="Dittami S.M."/>
            <person name="Gachon C.M."/>
            <person name="Green B.R."/>
            <person name="Karpowicz S."/>
            <person name="Kim J.W."/>
            <person name="Kudahl U."/>
            <person name="Lin S."/>
            <person name="Michel G."/>
            <person name="Mittag M."/>
            <person name="Olson B.J."/>
            <person name="Pangilinan J."/>
            <person name="Peng Y."/>
            <person name="Qiu H."/>
            <person name="Shu S."/>
            <person name="Singer J.T."/>
            <person name="Smith A.G."/>
            <person name="Sprecher B.N."/>
            <person name="Wagner V."/>
            <person name="Wang W."/>
            <person name="Wang Z.-Y."/>
            <person name="Yan J."/>
            <person name="Yarish C."/>
            <person name="Zoeuner-Riek S."/>
            <person name="Zhuang Y."/>
            <person name="Zou Y."/>
            <person name="Lindquist E.A."/>
            <person name="Grimwood J."/>
            <person name="Barry K."/>
            <person name="Rokhsar D.S."/>
            <person name="Schmutz J."/>
            <person name="Stiller J.W."/>
            <person name="Grossman A.R."/>
            <person name="Prochnik S.E."/>
        </authorList>
    </citation>
    <scope>NUCLEOTIDE SEQUENCE [LARGE SCALE GENOMIC DNA]</scope>
    <source>
        <strain evidence="3">4086291</strain>
    </source>
</reference>
<evidence type="ECO:0000313" key="3">
    <source>
        <dbReference type="EMBL" id="OSX80522.1"/>
    </source>
</evidence>
<keyword evidence="2" id="KW-1133">Transmembrane helix</keyword>
<keyword evidence="2" id="KW-0472">Membrane</keyword>
<feature type="compositionally biased region" description="Low complexity" evidence="1">
    <location>
        <begin position="237"/>
        <end position="253"/>
    </location>
</feature>
<feature type="region of interest" description="Disordered" evidence="1">
    <location>
        <begin position="1"/>
        <end position="26"/>
    </location>
</feature>
<keyword evidence="4" id="KW-1185">Reference proteome</keyword>
<accession>A0A1X6PI36</accession>